<name>Q84NT6_ORYSJ</name>
<reference evidence="2" key="2">
    <citation type="journal article" date="2008" name="Nucleic Acids Res.">
        <title>The rice annotation project database (RAP-DB): 2008 update.</title>
        <authorList>
            <consortium name="The rice annotation project (RAP)"/>
        </authorList>
    </citation>
    <scope>GENOME REANNOTATION</scope>
    <source>
        <strain evidence="2">cv. Nipponbare</strain>
    </source>
</reference>
<organism evidence="1 2">
    <name type="scientific">Oryza sativa subsp. japonica</name>
    <name type="common">Rice</name>
    <dbReference type="NCBI Taxonomy" id="39947"/>
    <lineage>
        <taxon>Eukaryota</taxon>
        <taxon>Viridiplantae</taxon>
        <taxon>Streptophyta</taxon>
        <taxon>Embryophyta</taxon>
        <taxon>Tracheophyta</taxon>
        <taxon>Spermatophyta</taxon>
        <taxon>Magnoliopsida</taxon>
        <taxon>Liliopsida</taxon>
        <taxon>Poales</taxon>
        <taxon>Poaceae</taxon>
        <taxon>BOP clade</taxon>
        <taxon>Oryzoideae</taxon>
        <taxon>Oryzeae</taxon>
        <taxon>Oryzinae</taxon>
        <taxon>Oryza</taxon>
        <taxon>Oryza sativa</taxon>
    </lineage>
</organism>
<dbReference type="AlphaFoldDB" id="Q84NT6"/>
<accession>Q84NT6</accession>
<evidence type="ECO:0000313" key="2">
    <source>
        <dbReference type="Proteomes" id="UP000000763"/>
    </source>
</evidence>
<dbReference type="Proteomes" id="UP000000763">
    <property type="component" value="Chromosome 7"/>
</dbReference>
<dbReference type="EMBL" id="AP005752">
    <property type="protein sequence ID" value="BAC65397.1"/>
    <property type="molecule type" value="Genomic_DNA"/>
</dbReference>
<reference evidence="2" key="1">
    <citation type="journal article" date="2005" name="Nature">
        <title>The map-based sequence of the rice genome.</title>
        <authorList>
            <consortium name="International rice genome sequencing project (IRGSP)"/>
            <person name="Matsumoto T."/>
            <person name="Wu J."/>
            <person name="Kanamori H."/>
            <person name="Katayose Y."/>
            <person name="Fujisawa M."/>
            <person name="Namiki N."/>
            <person name="Mizuno H."/>
            <person name="Yamamoto K."/>
            <person name="Antonio B.A."/>
            <person name="Baba T."/>
            <person name="Sakata K."/>
            <person name="Nagamura Y."/>
            <person name="Aoki H."/>
            <person name="Arikawa K."/>
            <person name="Arita K."/>
            <person name="Bito T."/>
            <person name="Chiden Y."/>
            <person name="Fujitsuka N."/>
            <person name="Fukunaka R."/>
            <person name="Hamada M."/>
            <person name="Harada C."/>
            <person name="Hayashi A."/>
            <person name="Hijishita S."/>
            <person name="Honda M."/>
            <person name="Hosokawa S."/>
            <person name="Ichikawa Y."/>
            <person name="Idonuma A."/>
            <person name="Iijima M."/>
            <person name="Ikeda M."/>
            <person name="Ikeno M."/>
            <person name="Ito K."/>
            <person name="Ito S."/>
            <person name="Ito T."/>
            <person name="Ito Y."/>
            <person name="Ito Y."/>
            <person name="Iwabuchi A."/>
            <person name="Kamiya K."/>
            <person name="Karasawa W."/>
            <person name="Kurita K."/>
            <person name="Katagiri S."/>
            <person name="Kikuta A."/>
            <person name="Kobayashi H."/>
            <person name="Kobayashi N."/>
            <person name="Machita K."/>
            <person name="Maehara T."/>
            <person name="Masukawa M."/>
            <person name="Mizubayashi T."/>
            <person name="Mukai Y."/>
            <person name="Nagasaki H."/>
            <person name="Nagata Y."/>
            <person name="Naito S."/>
            <person name="Nakashima M."/>
            <person name="Nakama Y."/>
            <person name="Nakamichi Y."/>
            <person name="Nakamura M."/>
            <person name="Meguro A."/>
            <person name="Negishi M."/>
            <person name="Ohta I."/>
            <person name="Ohta T."/>
            <person name="Okamoto M."/>
            <person name="Ono N."/>
            <person name="Saji S."/>
            <person name="Sakaguchi M."/>
            <person name="Sakai K."/>
            <person name="Shibata M."/>
            <person name="Shimokawa T."/>
            <person name="Song J."/>
            <person name="Takazaki Y."/>
            <person name="Terasawa K."/>
            <person name="Tsugane M."/>
            <person name="Tsuji K."/>
            <person name="Ueda S."/>
            <person name="Waki K."/>
            <person name="Yamagata H."/>
            <person name="Yamamoto M."/>
            <person name="Yamamoto S."/>
            <person name="Yamane H."/>
            <person name="Yoshiki S."/>
            <person name="Yoshihara R."/>
            <person name="Yukawa K."/>
            <person name="Zhong H."/>
            <person name="Yano M."/>
            <person name="Yuan Q."/>
            <person name="Ouyang S."/>
            <person name="Liu J."/>
            <person name="Jones K.M."/>
            <person name="Gansberger K."/>
            <person name="Moffat K."/>
            <person name="Hill J."/>
            <person name="Bera J."/>
            <person name="Fadrosh D."/>
            <person name="Jin S."/>
            <person name="Johri S."/>
            <person name="Kim M."/>
            <person name="Overton L."/>
            <person name="Reardon M."/>
            <person name="Tsitrin T."/>
            <person name="Vuong H."/>
            <person name="Weaver B."/>
            <person name="Ciecko A."/>
            <person name="Tallon L."/>
            <person name="Jackson J."/>
            <person name="Pai G."/>
            <person name="Aken S.V."/>
            <person name="Utterback T."/>
            <person name="Reidmuller S."/>
            <person name="Feldblyum T."/>
            <person name="Hsiao J."/>
            <person name="Zismann V."/>
            <person name="Iobst S."/>
            <person name="de Vazeille A.R."/>
            <person name="Buell C.R."/>
            <person name="Ying K."/>
            <person name="Li Y."/>
            <person name="Lu T."/>
            <person name="Huang Y."/>
            <person name="Zhao Q."/>
            <person name="Feng Q."/>
            <person name="Zhang L."/>
            <person name="Zhu J."/>
            <person name="Weng Q."/>
            <person name="Mu J."/>
            <person name="Lu Y."/>
            <person name="Fan D."/>
            <person name="Liu Y."/>
            <person name="Guan J."/>
            <person name="Zhang Y."/>
            <person name="Yu S."/>
            <person name="Liu X."/>
            <person name="Zhang Y."/>
            <person name="Hong G."/>
            <person name="Han B."/>
            <person name="Choisne N."/>
            <person name="Demange N."/>
            <person name="Orjeda G."/>
            <person name="Samain S."/>
            <person name="Cattolico L."/>
            <person name="Pelletier E."/>
            <person name="Couloux A."/>
            <person name="Segurens B."/>
            <person name="Wincker P."/>
            <person name="D'Hont A."/>
            <person name="Scarpelli C."/>
            <person name="Weissenbach J."/>
            <person name="Salanoubat M."/>
            <person name="Quetier F."/>
            <person name="Yu Y."/>
            <person name="Kim H.R."/>
            <person name="Rambo T."/>
            <person name="Currie J."/>
            <person name="Collura K."/>
            <person name="Luo M."/>
            <person name="Yang T."/>
            <person name="Ammiraju J.S.S."/>
            <person name="Engler F."/>
            <person name="Soderlund C."/>
            <person name="Wing R.A."/>
            <person name="Palmer L.E."/>
            <person name="de la Bastide M."/>
            <person name="Spiegel L."/>
            <person name="Nascimento L."/>
            <person name="Zutavern T."/>
            <person name="O'Shaughnessy A."/>
            <person name="Dike S."/>
            <person name="Dedhia N."/>
            <person name="Preston R."/>
            <person name="Balija V."/>
            <person name="McCombie W.R."/>
            <person name="Chow T."/>
            <person name="Chen H."/>
            <person name="Chung M."/>
            <person name="Chen C."/>
            <person name="Shaw J."/>
            <person name="Wu H."/>
            <person name="Hsiao K."/>
            <person name="Chao Y."/>
            <person name="Chu M."/>
            <person name="Cheng C."/>
            <person name="Hour A."/>
            <person name="Lee P."/>
            <person name="Lin S."/>
            <person name="Lin Y."/>
            <person name="Liou J."/>
            <person name="Liu S."/>
            <person name="Hsing Y."/>
            <person name="Raghuvanshi S."/>
            <person name="Mohanty A."/>
            <person name="Bharti A.K."/>
            <person name="Gaur A."/>
            <person name="Gupta V."/>
            <person name="Kumar D."/>
            <person name="Ravi V."/>
            <person name="Vij S."/>
            <person name="Kapur A."/>
            <person name="Khurana P."/>
            <person name="Khurana P."/>
            <person name="Khurana J.P."/>
            <person name="Tyagi A.K."/>
            <person name="Gaikwad K."/>
            <person name="Singh A."/>
            <person name="Dalal V."/>
            <person name="Srivastava S."/>
            <person name="Dixit A."/>
            <person name="Pal A.K."/>
            <person name="Ghazi I.A."/>
            <person name="Yadav M."/>
            <person name="Pandit A."/>
            <person name="Bhargava A."/>
            <person name="Sureshbabu K."/>
            <person name="Batra K."/>
            <person name="Sharma T.R."/>
            <person name="Mohapatra T."/>
            <person name="Singh N.K."/>
            <person name="Messing J."/>
            <person name="Nelson A.B."/>
            <person name="Fuks G."/>
            <person name="Kavchok S."/>
            <person name="Keizer G."/>
            <person name="Linton E."/>
            <person name="Llaca V."/>
            <person name="Song R."/>
            <person name="Tanyolac B."/>
            <person name="Young S."/>
            <person name="Ho-Il K."/>
            <person name="Hahn J.H."/>
            <person name="Sangsakoo G."/>
            <person name="Vanavichit A."/>
            <person name="de Mattos Luiz.A.T."/>
            <person name="Zimmer P.D."/>
            <person name="Malone G."/>
            <person name="Dellagostin O."/>
            <person name="de Oliveira A.C."/>
            <person name="Bevan M."/>
            <person name="Bancroft I."/>
            <person name="Minx P."/>
            <person name="Cordum H."/>
            <person name="Wilson R."/>
            <person name="Cheng Z."/>
            <person name="Jin W."/>
            <person name="Jiang J."/>
            <person name="Leong S.A."/>
            <person name="Iwama H."/>
            <person name="Gojobori T."/>
            <person name="Itoh T."/>
            <person name="Niimura Y."/>
            <person name="Fujii Y."/>
            <person name="Habara T."/>
            <person name="Sakai H."/>
            <person name="Sato Y."/>
            <person name="Wilson G."/>
            <person name="Kumar K."/>
            <person name="McCouch S."/>
            <person name="Juretic N."/>
            <person name="Hoen D."/>
            <person name="Wright S."/>
            <person name="Bruskiewich R."/>
            <person name="Bureau T."/>
            <person name="Miyao A."/>
            <person name="Hirochika H."/>
            <person name="Nishikawa T."/>
            <person name="Kadowaki K."/>
            <person name="Sugiura M."/>
            <person name="Burr B."/>
            <person name="Sasaki T."/>
        </authorList>
    </citation>
    <scope>NUCLEOTIDE SEQUENCE [LARGE SCALE GENOMIC DNA]</scope>
    <source>
        <strain evidence="2">cv. Nipponbare</strain>
    </source>
</reference>
<proteinExistence type="predicted"/>
<gene>
    <name evidence="1" type="primary">OSJNBa0075N02.118</name>
</gene>
<protein>
    <submittedName>
        <fullName evidence="1">Uncharacterized protein</fullName>
    </submittedName>
</protein>
<evidence type="ECO:0000313" key="1">
    <source>
        <dbReference type="EMBL" id="BAC65397.1"/>
    </source>
</evidence>
<sequence length="99" mass="10613">MVVAVGRQVDSWACTLPPPLLLAIADEYAAACTTVDSTGTVNVPTADEVADVLSSPGGHREGLERKVKFMTPLVRACMATVSGSGMWGYMTWRIERRGE</sequence>